<comment type="cofactor">
    <cofactor evidence="1">
        <name>pyrroloquinoline quinone</name>
        <dbReference type="ChEBI" id="CHEBI:58442"/>
    </cofactor>
</comment>
<accession>A0A381YZY1</accession>
<dbReference type="EMBL" id="UINC01019423">
    <property type="protein sequence ID" value="SVA82221.1"/>
    <property type="molecule type" value="Genomic_DNA"/>
</dbReference>
<dbReference type="InterPro" id="IPR011047">
    <property type="entry name" value="Quinoprotein_ADH-like_sf"/>
</dbReference>
<protein>
    <recommendedName>
        <fullName evidence="8">Cytochrome c domain-containing protein</fullName>
    </recommendedName>
</protein>
<keyword evidence="7" id="KW-0408">Iron</keyword>
<dbReference type="Pfam" id="PF13442">
    <property type="entry name" value="Cytochrome_CBB3"/>
    <property type="match status" value="1"/>
</dbReference>
<dbReference type="SMART" id="SM00564">
    <property type="entry name" value="PQQ"/>
    <property type="match status" value="4"/>
</dbReference>
<reference evidence="9" key="1">
    <citation type="submission" date="2018-05" db="EMBL/GenBank/DDBJ databases">
        <authorList>
            <person name="Lanie J.A."/>
            <person name="Ng W.-L."/>
            <person name="Kazmierczak K.M."/>
            <person name="Andrzejewski T.M."/>
            <person name="Davidsen T.M."/>
            <person name="Wayne K.J."/>
            <person name="Tettelin H."/>
            <person name="Glass J.I."/>
            <person name="Rusch D."/>
            <person name="Podicherti R."/>
            <person name="Tsui H.-C.T."/>
            <person name="Winkler M.E."/>
        </authorList>
    </citation>
    <scope>NUCLEOTIDE SEQUENCE</scope>
</reference>
<dbReference type="Gene3D" id="2.140.10.10">
    <property type="entry name" value="Quinoprotein alcohol dehydrogenase-like superfamily"/>
    <property type="match status" value="1"/>
</dbReference>
<keyword evidence="6" id="KW-0560">Oxidoreductase</keyword>
<evidence type="ECO:0000256" key="7">
    <source>
        <dbReference type="ARBA" id="ARBA00023004"/>
    </source>
</evidence>
<keyword evidence="3" id="KW-0349">Heme</keyword>
<dbReference type="Gene3D" id="1.10.760.10">
    <property type="entry name" value="Cytochrome c-like domain"/>
    <property type="match status" value="1"/>
</dbReference>
<dbReference type="GO" id="GO:0016491">
    <property type="term" value="F:oxidoreductase activity"/>
    <property type="evidence" value="ECO:0007669"/>
    <property type="project" value="UniProtKB-KW"/>
</dbReference>
<comment type="similarity">
    <text evidence="2">Belongs to the bacterial PQQ dehydrogenase family.</text>
</comment>
<name>A0A381YZY1_9ZZZZ</name>
<organism evidence="9">
    <name type="scientific">marine metagenome</name>
    <dbReference type="NCBI Taxonomy" id="408172"/>
    <lineage>
        <taxon>unclassified sequences</taxon>
        <taxon>metagenomes</taxon>
        <taxon>ecological metagenomes</taxon>
    </lineage>
</organism>
<dbReference type="AlphaFoldDB" id="A0A381YZY1"/>
<evidence type="ECO:0000256" key="2">
    <source>
        <dbReference type="ARBA" id="ARBA00008156"/>
    </source>
</evidence>
<evidence type="ECO:0000313" key="9">
    <source>
        <dbReference type="EMBL" id="SVA82221.1"/>
    </source>
</evidence>
<dbReference type="Pfam" id="PF01011">
    <property type="entry name" value="PQQ"/>
    <property type="match status" value="2"/>
</dbReference>
<dbReference type="GO" id="GO:0009055">
    <property type="term" value="F:electron transfer activity"/>
    <property type="evidence" value="ECO:0007669"/>
    <property type="project" value="InterPro"/>
</dbReference>
<keyword evidence="4" id="KW-0479">Metal-binding</keyword>
<evidence type="ECO:0000256" key="1">
    <source>
        <dbReference type="ARBA" id="ARBA00001931"/>
    </source>
</evidence>
<dbReference type="SUPFAM" id="SSF50998">
    <property type="entry name" value="Quinoprotein alcohol dehydrogenase-like"/>
    <property type="match status" value="1"/>
</dbReference>
<evidence type="ECO:0000256" key="5">
    <source>
        <dbReference type="ARBA" id="ARBA00022729"/>
    </source>
</evidence>
<dbReference type="PANTHER" id="PTHR32303">
    <property type="entry name" value="QUINOPROTEIN ALCOHOL DEHYDROGENASE (CYTOCHROME C)"/>
    <property type="match status" value="1"/>
</dbReference>
<keyword evidence="5" id="KW-0732">Signal</keyword>
<sequence length="706" mass="76665">MQKKYYIYLRPTFLVMLLCSGLTHAQLEGPSFTTQQASAGKNTYDIHCAVCHGPNLTDGEFGPPLRGRMFMQRWGGKSLDTLFIETATTMPTAAPRSLGDEVYANLLAYMLEQNGVRPGPNPLQPDPQFLAALLIPTYGPTAAGGLTAGAELPPPPTPQKVNPLQNITPVTENMLAEAPAGDWLTWRRTYDAMGYSPLNAVNKENVKNLRVAWTWTLPEGPSQVTPLVHDGVIFAHGFGDVLQALDGVTGDLLWQYSHWLPSSLSATAKRSIAIHGNLLYLPTSDARIVALDVKSGSVVWNHLVGDAPNGYGMTGGPLVAKGTVMVGTTGRAPGGNYIVGLDAETGEEQWRFHVIARPGEPGGDSWNGLLLEERNGGSVWVPGSFDPETGLAYFGVAQTYDTGPLLNPIDRVGVTNDALYTNSTLALDPSTGRLAWHFQHLPNDQWDLDWAFERQLIKLPVDGQEKTIIATSGKLAIYDFLEADSGQYVSSMDLGLQNLVTAIDPETGAKQIDPELFPSKEKAVMVCPHPGGAKNWIPGSYVPDTKILYLPLMEFCMDLTPVPEGERGSLSSGVNWTVRPWPDSDGNYGRLQAVNLQTQEVVWTHRQRAPLVSGVMATAGGIVFAGDLDRYFAAYNQDNGQELWRVRLNDVPNSAPISYETNGKQYIAVTVGHGGAISVDRTPLVPEIRLPSNPGATLWVFELPEN</sequence>
<evidence type="ECO:0000259" key="8">
    <source>
        <dbReference type="PROSITE" id="PS51007"/>
    </source>
</evidence>
<dbReference type="GO" id="GO:0020037">
    <property type="term" value="F:heme binding"/>
    <property type="evidence" value="ECO:0007669"/>
    <property type="project" value="InterPro"/>
</dbReference>
<dbReference type="InterPro" id="IPR009056">
    <property type="entry name" value="Cyt_c-like_dom"/>
</dbReference>
<dbReference type="SUPFAM" id="SSF46626">
    <property type="entry name" value="Cytochrome c"/>
    <property type="match status" value="1"/>
</dbReference>
<evidence type="ECO:0000256" key="6">
    <source>
        <dbReference type="ARBA" id="ARBA00023002"/>
    </source>
</evidence>
<dbReference type="InterPro" id="IPR036909">
    <property type="entry name" value="Cyt_c-like_dom_sf"/>
</dbReference>
<feature type="domain" description="Cytochrome c" evidence="8">
    <location>
        <begin position="35"/>
        <end position="114"/>
    </location>
</feature>
<dbReference type="InterPro" id="IPR002372">
    <property type="entry name" value="PQQ_rpt_dom"/>
</dbReference>
<gene>
    <name evidence="9" type="ORF">METZ01_LOCUS135075</name>
</gene>
<dbReference type="PANTHER" id="PTHR32303:SF20">
    <property type="entry name" value="QUINOPROTEIN ETHANOL DEHYDROGENASE"/>
    <property type="match status" value="1"/>
</dbReference>
<proteinExistence type="inferred from homology"/>
<evidence type="ECO:0000256" key="3">
    <source>
        <dbReference type="ARBA" id="ARBA00022617"/>
    </source>
</evidence>
<dbReference type="InterPro" id="IPR018391">
    <property type="entry name" value="PQQ_b-propeller_rpt"/>
</dbReference>
<dbReference type="GO" id="GO:0046872">
    <property type="term" value="F:metal ion binding"/>
    <property type="evidence" value="ECO:0007669"/>
    <property type="project" value="UniProtKB-KW"/>
</dbReference>
<dbReference type="PROSITE" id="PS51007">
    <property type="entry name" value="CYTC"/>
    <property type="match status" value="1"/>
</dbReference>
<evidence type="ECO:0000256" key="4">
    <source>
        <dbReference type="ARBA" id="ARBA00022723"/>
    </source>
</evidence>